<dbReference type="Proteomes" id="UP001321542">
    <property type="component" value="Chromosome"/>
</dbReference>
<reference evidence="1 2" key="1">
    <citation type="journal article" date="2010" name="ChemBioChem">
        <title>Cloning and characterization of the biosynthetic gene cluster of 16-membered macrolide antibiotic FD-891: involvement of a dual functional cytochrome P450 monooxygenase catalyzing epoxidation and hydroxylation.</title>
        <authorList>
            <person name="Kudo F."/>
            <person name="Motegi A."/>
            <person name="Mizoue K."/>
            <person name="Eguchi T."/>
        </authorList>
    </citation>
    <scope>NUCLEOTIDE SEQUENCE [LARGE SCALE GENOMIC DNA]</scope>
    <source>
        <strain evidence="1 2">A-8890</strain>
    </source>
</reference>
<gene>
    <name evidence="1" type="ORF">SGFS_020490</name>
</gene>
<evidence type="ECO:0000313" key="1">
    <source>
        <dbReference type="EMBL" id="BBC30755.1"/>
    </source>
</evidence>
<evidence type="ECO:0008006" key="3">
    <source>
        <dbReference type="Google" id="ProtNLM"/>
    </source>
</evidence>
<dbReference type="CDD" id="cd02603">
    <property type="entry name" value="HAD_sEH-N_like"/>
    <property type="match status" value="1"/>
</dbReference>
<dbReference type="Gene3D" id="3.40.50.1000">
    <property type="entry name" value="HAD superfamily/HAD-like"/>
    <property type="match status" value="1"/>
</dbReference>
<dbReference type="RefSeq" id="WP_286249435.1">
    <property type="nucleotide sequence ID" value="NZ_AP018448.1"/>
</dbReference>
<dbReference type="Gene3D" id="1.10.150.240">
    <property type="entry name" value="Putative phosphatase, domain 2"/>
    <property type="match status" value="1"/>
</dbReference>
<dbReference type="PANTHER" id="PTHR43611">
    <property type="entry name" value="ALPHA-D-GLUCOSE 1-PHOSPHATE PHOSPHATASE"/>
    <property type="match status" value="1"/>
</dbReference>
<dbReference type="InterPro" id="IPR036412">
    <property type="entry name" value="HAD-like_sf"/>
</dbReference>
<dbReference type="Pfam" id="PF00702">
    <property type="entry name" value="Hydrolase"/>
    <property type="match status" value="1"/>
</dbReference>
<protein>
    <recommendedName>
        <fullName evidence="3">Hydrolase</fullName>
    </recommendedName>
</protein>
<organism evidence="1 2">
    <name type="scientific">Streptomyces graminofaciens</name>
    <dbReference type="NCBI Taxonomy" id="68212"/>
    <lineage>
        <taxon>Bacteria</taxon>
        <taxon>Bacillati</taxon>
        <taxon>Actinomycetota</taxon>
        <taxon>Actinomycetes</taxon>
        <taxon>Kitasatosporales</taxon>
        <taxon>Streptomycetaceae</taxon>
        <taxon>Streptomyces</taxon>
    </lineage>
</organism>
<dbReference type="SUPFAM" id="SSF56784">
    <property type="entry name" value="HAD-like"/>
    <property type="match status" value="1"/>
</dbReference>
<keyword evidence="2" id="KW-1185">Reference proteome</keyword>
<proteinExistence type="predicted"/>
<dbReference type="EMBL" id="AP018448">
    <property type="protein sequence ID" value="BBC30755.1"/>
    <property type="molecule type" value="Genomic_DNA"/>
</dbReference>
<dbReference type="InterPro" id="IPR023214">
    <property type="entry name" value="HAD_sf"/>
</dbReference>
<sequence>MTTTSLTPTGVDALIIDYNGVIGKQPTSLMWTRLADIAEWPNRQLDSFQDACWAPRNAYDAGELSDLAYWSKVLGHHPGPRWLRTLRAADTAMWIRTDERVLDILRRARATALPMVLLSNAPHFLSDVLDATDWRRELMTDALYSARLGLCKPDRAVYEHALAATGIADPARVLFIDDRADNCQAAAELGLRALHYTGQPADLEEQLLPADPTAVFCPSAARRGASR</sequence>
<name>A0ABM7F4P8_9ACTN</name>
<dbReference type="InterPro" id="IPR023198">
    <property type="entry name" value="PGP-like_dom2"/>
</dbReference>
<reference evidence="1 2" key="2">
    <citation type="journal article" date="2023" name="ChemBioChem">
        <title>Acyltransferase Domain Exchange between Two Independent Type I Polyketide Synthases in the Same Producer Strain of Macrolide Antibiotics.</title>
        <authorList>
            <person name="Kudo F."/>
            <person name="Kishikawa K."/>
            <person name="Tsuboi K."/>
            <person name="Kido T."/>
            <person name="Usui T."/>
            <person name="Hashimoto J."/>
            <person name="Shin-Ya K."/>
            <person name="Miyanaga A."/>
            <person name="Eguchi T."/>
        </authorList>
    </citation>
    <scope>NUCLEOTIDE SEQUENCE [LARGE SCALE GENOMIC DNA]</scope>
    <source>
        <strain evidence="1 2">A-8890</strain>
    </source>
</reference>
<evidence type="ECO:0000313" key="2">
    <source>
        <dbReference type="Proteomes" id="UP001321542"/>
    </source>
</evidence>
<accession>A0ABM7F4P8</accession>
<dbReference type="InterPro" id="IPR006439">
    <property type="entry name" value="HAD-SF_hydro_IA"/>
</dbReference>
<dbReference type="NCBIfam" id="TIGR01509">
    <property type="entry name" value="HAD-SF-IA-v3"/>
    <property type="match status" value="1"/>
</dbReference>
<dbReference type="PANTHER" id="PTHR43611:SF3">
    <property type="entry name" value="FLAVIN MONONUCLEOTIDE HYDROLASE 1, CHLOROPLATIC"/>
    <property type="match status" value="1"/>
</dbReference>